<feature type="domain" description="Jacalin-type lectin" evidence="3">
    <location>
        <begin position="2"/>
        <end position="48"/>
    </location>
</feature>
<dbReference type="InterPro" id="IPR033734">
    <property type="entry name" value="Jacalin-like_lectin_dom_plant"/>
</dbReference>
<protein>
    <recommendedName>
        <fullName evidence="3">Jacalin-type lectin domain-containing protein</fullName>
    </recommendedName>
</protein>
<sequence length="203" mass="21752">MTQRVEAQGGPGGGSAWDHGINTGLRKIYVGRDDACVSYLKFEYFSSGFHGRAGHALDAIGAHFAPDTSSSAWAPPRKLAAQGGPGGGPWDDGVYSGVRKVYVGRDECCVTKVKFDYVSADGELEETLQFLLDYPNEYITSVEGTQGLVVRYHNYVVTSLAFTTSKGRTSPTFGATKFVLEDNGRQLVGFHGRSGNVIDSIGA</sequence>
<dbReference type="InterPro" id="IPR001229">
    <property type="entry name" value="Jacalin-like_lectin_dom"/>
</dbReference>
<keyword evidence="5" id="KW-1185">Reference proteome</keyword>
<dbReference type="Pfam" id="PF01419">
    <property type="entry name" value="Jacalin"/>
    <property type="match status" value="2"/>
</dbReference>
<reference evidence="4 5" key="1">
    <citation type="submission" date="2022-03" db="EMBL/GenBank/DDBJ databases">
        <authorList>
            <person name="Nunn A."/>
            <person name="Chopra R."/>
            <person name="Nunn A."/>
            <person name="Contreras Garrido A."/>
        </authorList>
    </citation>
    <scope>NUCLEOTIDE SEQUENCE [LARGE SCALE GENOMIC DNA]</scope>
</reference>
<dbReference type="GO" id="GO:0030246">
    <property type="term" value="F:carbohydrate binding"/>
    <property type="evidence" value="ECO:0007669"/>
    <property type="project" value="UniProtKB-KW"/>
</dbReference>
<comment type="similarity">
    <text evidence="1">Belongs to the jacalin lectin family.</text>
</comment>
<dbReference type="PANTHER" id="PTHR47293:SF27">
    <property type="entry name" value="JACALIN-TYPE LECTIN DOMAIN-CONTAINING PROTEIN"/>
    <property type="match status" value="1"/>
</dbReference>
<dbReference type="CDD" id="cd09612">
    <property type="entry name" value="Jacalin"/>
    <property type="match status" value="1"/>
</dbReference>
<evidence type="ECO:0000313" key="4">
    <source>
        <dbReference type="EMBL" id="CAH2035270.1"/>
    </source>
</evidence>
<dbReference type="FunFam" id="2.100.10.30:FF:000001">
    <property type="entry name" value="Jacalin-related lectin 33"/>
    <property type="match status" value="1"/>
</dbReference>
<dbReference type="Proteomes" id="UP000836841">
    <property type="component" value="Chromosome 1"/>
</dbReference>
<accession>A0AAU9RC76</accession>
<name>A0AAU9RC76_THLAR</name>
<evidence type="ECO:0000256" key="2">
    <source>
        <dbReference type="ARBA" id="ARBA00022734"/>
    </source>
</evidence>
<dbReference type="EMBL" id="OU466857">
    <property type="protein sequence ID" value="CAH2035270.1"/>
    <property type="molecule type" value="Genomic_DNA"/>
</dbReference>
<keyword evidence="2" id="KW-0430">Lectin</keyword>
<feature type="domain" description="Jacalin-type lectin" evidence="3">
    <location>
        <begin position="76"/>
        <end position="203"/>
    </location>
</feature>
<dbReference type="InterPro" id="IPR036404">
    <property type="entry name" value="Jacalin-like_lectin_dom_sf"/>
</dbReference>
<dbReference type="PANTHER" id="PTHR47293">
    <property type="entry name" value="JACALIN-RELATED LECTIN 3"/>
    <property type="match status" value="1"/>
</dbReference>
<dbReference type="Gene3D" id="2.100.10.30">
    <property type="entry name" value="Jacalin-like lectin domain"/>
    <property type="match status" value="2"/>
</dbReference>
<gene>
    <name evidence="4" type="ORF">TAV2_LOCUS2720</name>
</gene>
<evidence type="ECO:0000313" key="5">
    <source>
        <dbReference type="Proteomes" id="UP000836841"/>
    </source>
</evidence>
<dbReference type="PROSITE" id="PS51752">
    <property type="entry name" value="JACALIN_LECTIN"/>
    <property type="match status" value="2"/>
</dbReference>
<dbReference type="SMART" id="SM00915">
    <property type="entry name" value="Jacalin"/>
    <property type="match status" value="2"/>
</dbReference>
<proteinExistence type="inferred from homology"/>
<dbReference type="SUPFAM" id="SSF51101">
    <property type="entry name" value="Mannose-binding lectins"/>
    <property type="match status" value="2"/>
</dbReference>
<organism evidence="4 5">
    <name type="scientific">Thlaspi arvense</name>
    <name type="common">Field penny-cress</name>
    <dbReference type="NCBI Taxonomy" id="13288"/>
    <lineage>
        <taxon>Eukaryota</taxon>
        <taxon>Viridiplantae</taxon>
        <taxon>Streptophyta</taxon>
        <taxon>Embryophyta</taxon>
        <taxon>Tracheophyta</taxon>
        <taxon>Spermatophyta</taxon>
        <taxon>Magnoliopsida</taxon>
        <taxon>eudicotyledons</taxon>
        <taxon>Gunneridae</taxon>
        <taxon>Pentapetalae</taxon>
        <taxon>rosids</taxon>
        <taxon>malvids</taxon>
        <taxon>Brassicales</taxon>
        <taxon>Brassicaceae</taxon>
        <taxon>Thlaspideae</taxon>
        <taxon>Thlaspi</taxon>
    </lineage>
</organism>
<dbReference type="AlphaFoldDB" id="A0AAU9RC76"/>
<evidence type="ECO:0000259" key="3">
    <source>
        <dbReference type="PROSITE" id="PS51752"/>
    </source>
</evidence>
<evidence type="ECO:0000256" key="1">
    <source>
        <dbReference type="ARBA" id="ARBA00006568"/>
    </source>
</evidence>